<sequence length="439" mass="50176">MVATEMLVAAAVKQVARKITDVVGIAEGEVKLCCSFSDDLENIKDTLVYLESLLKNAENNSFGTDRANLRHWLGQIKSLAYDIEDIVEGYYSSKEEFEGSGYAQKVKMVHNMKSKRELLQRQRLPAEYHFISHINSAVNFEEKQTTSFRNKDIKIVGRDEDFEHLMSMLMQRNEQEISIIPIVGPVGLGKTSLAQLVFNDSRTKSFSFRIWVHVSMGNINIEKVGRDIILQTTERMEGNMPLQSIKNAIKDILNKHRCFIVIDSLWGKDEEVNELKQMLMTGAAAVHHLPLLITKEQRKFPFVATPSAFHGDDPPEPTANNNNATEIKQWKINDGKVMSAIVNSIKQSMIMSLRPFKTTKPMWDYLQQRYVKESGALLHTLMQKIHLIEQHDMTIDDYNSAFERLTGPLVSMVPQCPANACITYKFLEQFFTYRFIMGV</sequence>
<dbReference type="Pfam" id="PF18052">
    <property type="entry name" value="Rx_N"/>
    <property type="match status" value="1"/>
</dbReference>
<evidence type="ECO:0000313" key="8">
    <source>
        <dbReference type="EMBL" id="GJM94501.1"/>
    </source>
</evidence>
<keyword evidence="9" id="KW-1185">Reference proteome</keyword>
<feature type="domain" description="NB-ARC" evidence="6">
    <location>
        <begin position="159"/>
        <end position="277"/>
    </location>
</feature>
<evidence type="ECO:0000256" key="5">
    <source>
        <dbReference type="ARBA" id="ARBA00022821"/>
    </source>
</evidence>
<dbReference type="GO" id="GO:0006952">
    <property type="term" value="P:defense response"/>
    <property type="evidence" value="ECO:0007669"/>
    <property type="project" value="UniProtKB-KW"/>
</dbReference>
<keyword evidence="2" id="KW-0433">Leucine-rich repeat</keyword>
<dbReference type="Pfam" id="PF00931">
    <property type="entry name" value="NB-ARC"/>
    <property type="match status" value="1"/>
</dbReference>
<reference evidence="8" key="1">
    <citation type="journal article" date="2018" name="DNA Res.">
        <title>Multiple hybrid de novo genome assembly of finger millet, an orphan allotetraploid crop.</title>
        <authorList>
            <person name="Hatakeyama M."/>
            <person name="Aluri S."/>
            <person name="Balachadran M.T."/>
            <person name="Sivarajan S.R."/>
            <person name="Patrignani A."/>
            <person name="Gruter S."/>
            <person name="Poveda L."/>
            <person name="Shimizu-Inatsugi R."/>
            <person name="Baeten J."/>
            <person name="Francoijs K.J."/>
            <person name="Nataraja K.N."/>
            <person name="Reddy Y.A.N."/>
            <person name="Phadnis S."/>
            <person name="Ravikumar R.L."/>
            <person name="Schlapbach R."/>
            <person name="Sreeman S.M."/>
            <person name="Shimizu K.K."/>
        </authorList>
    </citation>
    <scope>NUCLEOTIDE SEQUENCE</scope>
</reference>
<keyword evidence="3" id="KW-0677">Repeat</keyword>
<evidence type="ECO:0000313" key="9">
    <source>
        <dbReference type="Proteomes" id="UP001054889"/>
    </source>
</evidence>
<dbReference type="Gene3D" id="1.20.5.4130">
    <property type="match status" value="1"/>
</dbReference>
<dbReference type="InterPro" id="IPR027417">
    <property type="entry name" value="P-loop_NTPase"/>
</dbReference>
<dbReference type="InterPro" id="IPR041118">
    <property type="entry name" value="Rx_N"/>
</dbReference>
<evidence type="ECO:0000256" key="4">
    <source>
        <dbReference type="ARBA" id="ARBA00022741"/>
    </source>
</evidence>
<evidence type="ECO:0000256" key="3">
    <source>
        <dbReference type="ARBA" id="ARBA00022737"/>
    </source>
</evidence>
<keyword evidence="5" id="KW-0611">Plant defense</keyword>
<comment type="caution">
    <text evidence="8">The sequence shown here is derived from an EMBL/GenBank/DDBJ whole genome shotgun (WGS) entry which is preliminary data.</text>
</comment>
<dbReference type="AlphaFoldDB" id="A0AAV5C8Q9"/>
<dbReference type="InterPro" id="IPR002182">
    <property type="entry name" value="NB-ARC"/>
</dbReference>
<evidence type="ECO:0000256" key="2">
    <source>
        <dbReference type="ARBA" id="ARBA00022614"/>
    </source>
</evidence>
<dbReference type="EMBL" id="BQKI01000005">
    <property type="protein sequence ID" value="GJM94501.1"/>
    <property type="molecule type" value="Genomic_DNA"/>
</dbReference>
<dbReference type="SUPFAM" id="SSF52540">
    <property type="entry name" value="P-loop containing nucleoside triphosphate hydrolases"/>
    <property type="match status" value="1"/>
</dbReference>
<dbReference type="Proteomes" id="UP001054889">
    <property type="component" value="Unassembled WGS sequence"/>
</dbReference>
<reference evidence="8" key="2">
    <citation type="submission" date="2021-12" db="EMBL/GenBank/DDBJ databases">
        <title>Resequencing data analysis of finger millet.</title>
        <authorList>
            <person name="Hatakeyama M."/>
            <person name="Aluri S."/>
            <person name="Balachadran M.T."/>
            <person name="Sivarajan S.R."/>
            <person name="Poveda L."/>
            <person name="Shimizu-Inatsugi R."/>
            <person name="Schlapbach R."/>
            <person name="Sreeman S.M."/>
            <person name="Shimizu K.K."/>
        </authorList>
    </citation>
    <scope>NUCLEOTIDE SEQUENCE</scope>
</reference>
<keyword evidence="4" id="KW-0547">Nucleotide-binding</keyword>
<organism evidence="8 9">
    <name type="scientific">Eleusine coracana subsp. coracana</name>
    <dbReference type="NCBI Taxonomy" id="191504"/>
    <lineage>
        <taxon>Eukaryota</taxon>
        <taxon>Viridiplantae</taxon>
        <taxon>Streptophyta</taxon>
        <taxon>Embryophyta</taxon>
        <taxon>Tracheophyta</taxon>
        <taxon>Spermatophyta</taxon>
        <taxon>Magnoliopsida</taxon>
        <taxon>Liliopsida</taxon>
        <taxon>Poales</taxon>
        <taxon>Poaceae</taxon>
        <taxon>PACMAD clade</taxon>
        <taxon>Chloridoideae</taxon>
        <taxon>Cynodonteae</taxon>
        <taxon>Eleusininae</taxon>
        <taxon>Eleusine</taxon>
    </lineage>
</organism>
<evidence type="ECO:0000259" key="6">
    <source>
        <dbReference type="Pfam" id="PF00931"/>
    </source>
</evidence>
<feature type="domain" description="Disease resistance N-terminal" evidence="7">
    <location>
        <begin position="25"/>
        <end position="90"/>
    </location>
</feature>
<protein>
    <submittedName>
        <fullName evidence="8">Uncharacterized protein</fullName>
    </submittedName>
</protein>
<dbReference type="GO" id="GO:0043531">
    <property type="term" value="F:ADP binding"/>
    <property type="evidence" value="ECO:0007669"/>
    <property type="project" value="InterPro"/>
</dbReference>
<gene>
    <name evidence="8" type="primary">ga11149</name>
    <name evidence="8" type="ORF">PR202_ga11149</name>
</gene>
<evidence type="ECO:0000259" key="7">
    <source>
        <dbReference type="Pfam" id="PF18052"/>
    </source>
</evidence>
<dbReference type="PANTHER" id="PTHR19338:SF73">
    <property type="entry name" value="DISEASE RESISTANCE PROTEIN RGA2-LIKE"/>
    <property type="match status" value="1"/>
</dbReference>
<name>A0AAV5C8Q9_ELECO</name>
<evidence type="ECO:0000256" key="1">
    <source>
        <dbReference type="ARBA" id="ARBA00008894"/>
    </source>
</evidence>
<proteinExistence type="inferred from homology"/>
<dbReference type="Gene3D" id="3.40.50.300">
    <property type="entry name" value="P-loop containing nucleotide triphosphate hydrolases"/>
    <property type="match status" value="1"/>
</dbReference>
<dbReference type="PANTHER" id="PTHR19338">
    <property type="entry name" value="TRANSLOCASE OF INNER MITOCHONDRIAL MEMBRANE 13 HOMOLOG"/>
    <property type="match status" value="1"/>
</dbReference>
<comment type="similarity">
    <text evidence="1">Belongs to the disease resistance NB-LRR family.</text>
</comment>
<accession>A0AAV5C8Q9</accession>
<dbReference type="Pfam" id="PF14223">
    <property type="entry name" value="Retrotran_gag_2"/>
    <property type="match status" value="1"/>
</dbReference>